<dbReference type="PANTHER" id="PTHR36796:SF1">
    <property type="entry name" value="PROTEIN KINASE SUPERFAMILY PROTEIN"/>
    <property type="match status" value="1"/>
</dbReference>
<reference evidence="3" key="1">
    <citation type="submission" date="2021-02" db="EMBL/GenBank/DDBJ databases">
        <title>First Annotated Genome of the Yellow-green Alga Tribonema minus.</title>
        <authorList>
            <person name="Mahan K.M."/>
        </authorList>
    </citation>
    <scope>NUCLEOTIDE SEQUENCE</scope>
    <source>
        <strain evidence="3">UTEX B ZZ1240</strain>
    </source>
</reference>
<comment type="caution">
    <text evidence="3">The sequence shown here is derived from an EMBL/GenBank/DDBJ whole genome shotgun (WGS) entry which is preliminary data.</text>
</comment>
<protein>
    <recommendedName>
        <fullName evidence="2">Protein kinase domain-containing protein</fullName>
    </recommendedName>
</protein>
<dbReference type="Gene3D" id="1.10.510.10">
    <property type="entry name" value="Transferase(Phosphotransferase) domain 1"/>
    <property type="match status" value="1"/>
</dbReference>
<organism evidence="3 4">
    <name type="scientific">Tribonema minus</name>
    <dbReference type="NCBI Taxonomy" id="303371"/>
    <lineage>
        <taxon>Eukaryota</taxon>
        <taxon>Sar</taxon>
        <taxon>Stramenopiles</taxon>
        <taxon>Ochrophyta</taxon>
        <taxon>PX clade</taxon>
        <taxon>Xanthophyceae</taxon>
        <taxon>Tribonematales</taxon>
        <taxon>Tribonemataceae</taxon>
        <taxon>Tribonema</taxon>
    </lineage>
</organism>
<keyword evidence="4" id="KW-1185">Reference proteome</keyword>
<evidence type="ECO:0000256" key="1">
    <source>
        <dbReference type="SAM" id="MobiDB-lite"/>
    </source>
</evidence>
<dbReference type="Proteomes" id="UP000664859">
    <property type="component" value="Unassembled WGS sequence"/>
</dbReference>
<feature type="region of interest" description="Disordered" evidence="1">
    <location>
        <begin position="296"/>
        <end position="374"/>
    </location>
</feature>
<dbReference type="SUPFAM" id="SSF56112">
    <property type="entry name" value="Protein kinase-like (PK-like)"/>
    <property type="match status" value="1"/>
</dbReference>
<name>A0A835YSX6_9STRA</name>
<dbReference type="OrthoDB" id="41213at2759"/>
<feature type="domain" description="Protein kinase" evidence="2">
    <location>
        <begin position="11"/>
        <end position="411"/>
    </location>
</feature>
<proteinExistence type="predicted"/>
<evidence type="ECO:0000259" key="2">
    <source>
        <dbReference type="PROSITE" id="PS50011"/>
    </source>
</evidence>
<dbReference type="InterPro" id="IPR000719">
    <property type="entry name" value="Prot_kinase_dom"/>
</dbReference>
<dbReference type="PROSITE" id="PS50011">
    <property type="entry name" value="PROTEIN_KINASE_DOM"/>
    <property type="match status" value="1"/>
</dbReference>
<accession>A0A835YSX6</accession>
<evidence type="ECO:0000313" key="3">
    <source>
        <dbReference type="EMBL" id="KAG5180494.1"/>
    </source>
</evidence>
<sequence length="471" mass="50133">MELQNYAPRDLQIKRFVGEMGFMEITDWEYFGGGRNPLDPSAPQRTVSKGGATVRLFEASTPAAERVLLKEFPAAVAQLAGNELSVHQRLARSWEARGGAADAAPSSVLMGSLVADETFDNLRFIERWMTKFPTLTPPRQGNMWLVFKWESLMSFASFPTAKQEGEYLLDVIDPTRRLRRRTAFLRAMMAAAVQAVASIHEAGVAHRSLGPSSFRINTADERTPETLTVRLADFAFASSLGDPDEATLRRAARLAGMPASGRVSPLAVASILVREDLQCLGYTFLELLLSSLSEANRDTGSSPMGAAVGRPQQGDKPAGESAPALTRPTDQRSAHIAAAPQPSTRRSRARAAAAHAPSTRFGLTAPSDSRSSASTTSLRRLVEDIYKLDVTGRFREYAAAEDTWCAAVAFLDEDDGAGWAVLQALIGGSGSGGGGEAAGPSTAGAAAQSLSGARAVLAMPFFAAARAAASR</sequence>
<evidence type="ECO:0000313" key="4">
    <source>
        <dbReference type="Proteomes" id="UP000664859"/>
    </source>
</evidence>
<dbReference type="InterPro" id="IPR011009">
    <property type="entry name" value="Kinase-like_dom_sf"/>
</dbReference>
<dbReference type="GO" id="GO:0004672">
    <property type="term" value="F:protein kinase activity"/>
    <property type="evidence" value="ECO:0007669"/>
    <property type="project" value="InterPro"/>
</dbReference>
<gene>
    <name evidence="3" type="ORF">JKP88DRAFT_349571</name>
</gene>
<dbReference type="EMBL" id="JAFCMP010000390">
    <property type="protein sequence ID" value="KAG5180494.1"/>
    <property type="molecule type" value="Genomic_DNA"/>
</dbReference>
<dbReference type="GO" id="GO:0009507">
    <property type="term" value="C:chloroplast"/>
    <property type="evidence" value="ECO:0007669"/>
    <property type="project" value="TreeGrafter"/>
</dbReference>
<dbReference type="PANTHER" id="PTHR36796">
    <property type="entry name" value="PROTEIN KINASE SUPERFAMILY PROTEIN"/>
    <property type="match status" value="1"/>
</dbReference>
<dbReference type="GO" id="GO:0005524">
    <property type="term" value="F:ATP binding"/>
    <property type="evidence" value="ECO:0007669"/>
    <property type="project" value="InterPro"/>
</dbReference>
<feature type="compositionally biased region" description="Low complexity" evidence="1">
    <location>
        <begin position="337"/>
        <end position="374"/>
    </location>
</feature>
<dbReference type="AlphaFoldDB" id="A0A835YSX6"/>